<dbReference type="Proteomes" id="UP001180551">
    <property type="component" value="Unassembled WGS sequence"/>
</dbReference>
<keyword evidence="3" id="KW-1185">Reference proteome</keyword>
<evidence type="ECO:0000313" key="3">
    <source>
        <dbReference type="Proteomes" id="UP001180551"/>
    </source>
</evidence>
<feature type="region of interest" description="Disordered" evidence="1">
    <location>
        <begin position="131"/>
        <end position="152"/>
    </location>
</feature>
<reference evidence="2" key="1">
    <citation type="submission" date="2024-05" db="EMBL/GenBank/DDBJ databases">
        <title>30 novel species of actinomycetes from the DSMZ collection.</title>
        <authorList>
            <person name="Nouioui I."/>
        </authorList>
    </citation>
    <scope>NUCLEOTIDE SEQUENCE</scope>
    <source>
        <strain evidence="2">DSM 41527</strain>
    </source>
</reference>
<name>A0ABU2T7R2_9ACTN</name>
<dbReference type="Gene3D" id="1.10.287.1060">
    <property type="entry name" value="ESAT-6-like"/>
    <property type="match status" value="1"/>
</dbReference>
<sequence length="152" mass="16131">MTFEAEWAELKRESSARMSLASAGGEGWNSDGDTGDLRSSRQAWSGGAQAVGSVRENLKGALGALESRHGVGGSGGSEAEGLRSVASHRSAYQSWQRRLDLVSRECDELKDKLQKTGDAFYKTDAAIGEAFHEQKTVPVKTPGAGSRGRGES</sequence>
<dbReference type="EMBL" id="JAVRFE010000011">
    <property type="protein sequence ID" value="MDT0456299.1"/>
    <property type="molecule type" value="Genomic_DNA"/>
</dbReference>
<comment type="caution">
    <text evidence="2">The sequence shown here is derived from an EMBL/GenBank/DDBJ whole genome shotgun (WGS) entry which is preliminary data.</text>
</comment>
<accession>A0ABU2T7R2</accession>
<evidence type="ECO:0000313" key="2">
    <source>
        <dbReference type="EMBL" id="MDT0456299.1"/>
    </source>
</evidence>
<evidence type="ECO:0000256" key="1">
    <source>
        <dbReference type="SAM" id="MobiDB-lite"/>
    </source>
</evidence>
<protein>
    <submittedName>
        <fullName evidence="2">Uncharacterized protein</fullName>
    </submittedName>
</protein>
<feature type="region of interest" description="Disordered" evidence="1">
    <location>
        <begin position="65"/>
        <end position="93"/>
    </location>
</feature>
<gene>
    <name evidence="2" type="ORF">RM550_11175</name>
</gene>
<proteinExistence type="predicted"/>
<dbReference type="RefSeq" id="WP_311623513.1">
    <property type="nucleotide sequence ID" value="NZ_JAVRFE010000011.1"/>
</dbReference>
<organism evidence="2 3">
    <name type="scientific">Streptomyces mooreae</name>
    <dbReference type="NCBI Taxonomy" id="3075523"/>
    <lineage>
        <taxon>Bacteria</taxon>
        <taxon>Bacillati</taxon>
        <taxon>Actinomycetota</taxon>
        <taxon>Actinomycetes</taxon>
        <taxon>Kitasatosporales</taxon>
        <taxon>Streptomycetaceae</taxon>
        <taxon>Streptomyces</taxon>
    </lineage>
</organism>
<feature type="region of interest" description="Disordered" evidence="1">
    <location>
        <begin position="14"/>
        <end position="50"/>
    </location>
</feature>